<proteinExistence type="inferred from homology"/>
<organism evidence="5 6">
    <name type="scientific">Amycolatopsis marina</name>
    <dbReference type="NCBI Taxonomy" id="490629"/>
    <lineage>
        <taxon>Bacteria</taxon>
        <taxon>Bacillati</taxon>
        <taxon>Actinomycetota</taxon>
        <taxon>Actinomycetes</taxon>
        <taxon>Pseudonocardiales</taxon>
        <taxon>Pseudonocardiaceae</taxon>
        <taxon>Amycolatopsis</taxon>
    </lineage>
</organism>
<dbReference type="PANTHER" id="PTHR33744:SF17">
    <property type="entry name" value="CONSERVED PROTEIN"/>
    <property type="match status" value="1"/>
</dbReference>
<dbReference type="Pfam" id="PF17853">
    <property type="entry name" value="GGDEF_2"/>
    <property type="match status" value="1"/>
</dbReference>
<keyword evidence="6" id="KW-1185">Reference proteome</keyword>
<comment type="similarity">
    <text evidence="1">Belongs to the CdaR family.</text>
</comment>
<evidence type="ECO:0000259" key="2">
    <source>
        <dbReference type="Pfam" id="PF07905"/>
    </source>
</evidence>
<dbReference type="STRING" id="490629.SAMN05216266_12376"/>
<evidence type="ECO:0000259" key="4">
    <source>
        <dbReference type="Pfam" id="PF17853"/>
    </source>
</evidence>
<feature type="domain" description="PucR C-terminal helix-turn-helix" evidence="3">
    <location>
        <begin position="445"/>
        <end position="501"/>
    </location>
</feature>
<feature type="domain" description="CdaR GGDEF-like" evidence="4">
    <location>
        <begin position="280"/>
        <end position="391"/>
    </location>
</feature>
<reference evidence="6" key="1">
    <citation type="submission" date="2016-10" db="EMBL/GenBank/DDBJ databases">
        <authorList>
            <person name="Varghese N."/>
            <person name="Submissions S."/>
        </authorList>
    </citation>
    <scope>NUCLEOTIDE SEQUENCE [LARGE SCALE GENOMIC DNA]</scope>
    <source>
        <strain evidence="6">CGMCC 4.3568</strain>
    </source>
</reference>
<dbReference type="OrthoDB" id="3170447at2"/>
<dbReference type="Gene3D" id="1.10.10.2840">
    <property type="entry name" value="PucR C-terminal helix-turn-helix domain"/>
    <property type="match status" value="1"/>
</dbReference>
<dbReference type="AlphaFoldDB" id="A0A1I1C9N7"/>
<dbReference type="InterPro" id="IPR012914">
    <property type="entry name" value="PucR_dom"/>
</dbReference>
<dbReference type="Proteomes" id="UP000243799">
    <property type="component" value="Unassembled WGS sequence"/>
</dbReference>
<gene>
    <name evidence="5" type="ORF">SAMN05216266_12376</name>
</gene>
<protein>
    <submittedName>
        <fullName evidence="5">PucR C-terminal helix-turn-helix domain-containing protein</fullName>
    </submittedName>
</protein>
<dbReference type="InterPro" id="IPR025736">
    <property type="entry name" value="PucR_C-HTH_dom"/>
</dbReference>
<dbReference type="PANTHER" id="PTHR33744">
    <property type="entry name" value="CARBOHYDRATE DIACID REGULATOR"/>
    <property type="match status" value="1"/>
</dbReference>
<evidence type="ECO:0000313" key="6">
    <source>
        <dbReference type="Proteomes" id="UP000243799"/>
    </source>
</evidence>
<dbReference type="InterPro" id="IPR051448">
    <property type="entry name" value="CdaR-like_regulators"/>
</dbReference>
<name>A0A1I1C9N7_9PSEU</name>
<dbReference type="Pfam" id="PF13556">
    <property type="entry name" value="HTH_30"/>
    <property type="match status" value="1"/>
</dbReference>
<evidence type="ECO:0000256" key="1">
    <source>
        <dbReference type="ARBA" id="ARBA00006754"/>
    </source>
</evidence>
<dbReference type="InterPro" id="IPR041522">
    <property type="entry name" value="CdaR_GGDEF"/>
</dbReference>
<accession>A0A1I1C9N7</accession>
<dbReference type="RefSeq" id="WP_091677777.1">
    <property type="nucleotide sequence ID" value="NZ_FOKG01000023.1"/>
</dbReference>
<sequence length="508" mass="53418">MTPVRTLLEIPDLRLRLRSGAALLDREVSRIYGTELPDPSRYLSAGELVLTGLLWWRADDDAEPFVTALADAGAAALAASGADTGGIPAELVRACERHRIPLLEVPPDLSFAVITERVVLALAGDREDSPGARKRLLSAATEHASLPELLRHGAAELDAPCWVLAATGRIVAASTQSEPLDAAAAARAFLDAGCRTVVRDGLTLLPLGDRSPLPWLLVVGGDRADRPTARAAVAEELASLVALDRSRSEQVRGVTDRLAAPLLRLVGGAALSEGELAGGLGATGLTTDTALRVLLLSAPEPTPGLGVHLLVELLAEHPGRSFVGELPQDGEHACALVETNEWPADWADTATAALSAVEPLLRGGRVRAGIGGPVTIAGLRGASEEARHALALAARGTDRIGVVSGEQIGTHQLLLAGVADEFRHSVRRRTLGPLLAYDEAQQGDLVRTVRVFLECSGSPGAAAKALHVHVNTLRYRIARASELLGKDLTDFPTQVDVYLALCVEDRLA</sequence>
<dbReference type="InterPro" id="IPR042070">
    <property type="entry name" value="PucR_C-HTH_sf"/>
</dbReference>
<dbReference type="EMBL" id="FOKG01000023">
    <property type="protein sequence ID" value="SFB59361.1"/>
    <property type="molecule type" value="Genomic_DNA"/>
</dbReference>
<evidence type="ECO:0000259" key="3">
    <source>
        <dbReference type="Pfam" id="PF13556"/>
    </source>
</evidence>
<feature type="domain" description="Purine catabolism PurC-like" evidence="2">
    <location>
        <begin position="7"/>
        <end position="121"/>
    </location>
</feature>
<dbReference type="Pfam" id="PF07905">
    <property type="entry name" value="PucR"/>
    <property type="match status" value="1"/>
</dbReference>
<evidence type="ECO:0000313" key="5">
    <source>
        <dbReference type="EMBL" id="SFB59361.1"/>
    </source>
</evidence>